<evidence type="ECO:0000313" key="2">
    <source>
        <dbReference type="Proteomes" id="UP000019335"/>
    </source>
</evidence>
<reference evidence="1 2" key="1">
    <citation type="journal article" date="2014" name="Mol. Plant">
        <title>Chromosome Scale Genome Assembly and Transcriptome Profiling of Nannochloropsis gaditana in Nitrogen Depletion.</title>
        <authorList>
            <person name="Corteggiani Carpinelli E."/>
            <person name="Telatin A."/>
            <person name="Vitulo N."/>
            <person name="Forcato C."/>
            <person name="D'Angelo M."/>
            <person name="Schiavon R."/>
            <person name="Vezzi A."/>
            <person name="Giacometti G.M."/>
            <person name="Morosinotto T."/>
            <person name="Valle G."/>
        </authorList>
    </citation>
    <scope>NUCLEOTIDE SEQUENCE [LARGE SCALE GENOMIC DNA]</scope>
    <source>
        <strain evidence="1 2">B-31</strain>
    </source>
</reference>
<proteinExistence type="predicted"/>
<gene>
    <name evidence="1" type="ORF">Naga_101815g1</name>
</gene>
<keyword evidence="2" id="KW-1185">Reference proteome</keyword>
<organism evidence="1 2">
    <name type="scientific">Nannochloropsis gaditana</name>
    <dbReference type="NCBI Taxonomy" id="72520"/>
    <lineage>
        <taxon>Eukaryota</taxon>
        <taxon>Sar</taxon>
        <taxon>Stramenopiles</taxon>
        <taxon>Ochrophyta</taxon>
        <taxon>Eustigmatophyceae</taxon>
        <taxon>Eustigmatales</taxon>
        <taxon>Monodopsidaceae</taxon>
        <taxon>Nannochloropsis</taxon>
    </lineage>
</organism>
<protein>
    <submittedName>
        <fullName evidence="1">Uncharacterized protein</fullName>
    </submittedName>
</protein>
<sequence>MHDPLCQETLLVLHGNNAKQMNRRRLMRSEHVFNIFYTDCLGQSHAFAIPPTRRLPINKPEKTTTTSMHSGGKDTFLCLLKRGRRRGERYLGYKEQRYIF</sequence>
<dbReference type="Proteomes" id="UP000019335">
    <property type="component" value="Unassembled WGS sequence"/>
</dbReference>
<name>W7TIY6_9STRA</name>
<dbReference type="OrthoDB" id="270651at2759"/>
<dbReference type="AlphaFoldDB" id="W7TIY6"/>
<comment type="caution">
    <text evidence="1">The sequence shown here is derived from an EMBL/GenBank/DDBJ whole genome shotgun (WGS) entry which is preliminary data.</text>
</comment>
<evidence type="ECO:0000313" key="1">
    <source>
        <dbReference type="EMBL" id="EWM20291.1"/>
    </source>
</evidence>
<accession>W7TIY6</accession>
<dbReference type="EMBL" id="AZIL01003236">
    <property type="protein sequence ID" value="EWM20291.1"/>
    <property type="molecule type" value="Genomic_DNA"/>
</dbReference>